<reference evidence="3 4" key="1">
    <citation type="journal article" date="2012" name="J. Bacteriol.">
        <title>Draft genome of Streptomyces tsukubaensis NRRL 18488, the producer of the clinically important immunosuppressant tacrolimus (FK506).</title>
        <authorList>
            <person name="Barreiro C."/>
            <person name="Prieto C."/>
            <person name="Sola-Landa A."/>
            <person name="Solera E."/>
            <person name="Martinez-Castro M."/>
            <person name="Perez-Redondo R."/>
            <person name="Garcia-Estrada C."/>
            <person name="Aparicio J.F."/>
            <person name="Fernandez-Martinez L.T."/>
            <person name="Santos-Aberturas J."/>
            <person name="Salehi-Najafabadi Z."/>
            <person name="Rodriguez-Garcia A."/>
            <person name="Tauch A."/>
            <person name="Martin J.F."/>
        </authorList>
    </citation>
    <scope>NUCLEOTIDE SEQUENCE [LARGE SCALE GENOMIC DNA]</scope>
    <source>
        <strain evidence="4">DSM 42081 / NBRC 108919 / NRRL 18488 / 9993</strain>
    </source>
</reference>
<feature type="compositionally biased region" description="Basic and acidic residues" evidence="1">
    <location>
        <begin position="102"/>
        <end position="114"/>
    </location>
</feature>
<evidence type="ECO:0000259" key="2">
    <source>
        <dbReference type="Pfam" id="PF19631"/>
    </source>
</evidence>
<dbReference type="Pfam" id="PF19631">
    <property type="entry name" value="Trypco2"/>
    <property type="match status" value="1"/>
</dbReference>
<evidence type="ECO:0000313" key="3">
    <source>
        <dbReference type="EMBL" id="QKM68237.1"/>
    </source>
</evidence>
<accession>I2N3Q2</accession>
<feature type="region of interest" description="Disordered" evidence="1">
    <location>
        <begin position="90"/>
        <end position="122"/>
    </location>
</feature>
<gene>
    <name evidence="3" type="ORF">STSU_014685</name>
</gene>
<sequence length="122" mass="12824">MSSTDPTLPSPLIDLADAVDAVRAQLITAAARGNGSAVQFQVGDVELEFTVELRRDTTAGGRVRAWVVDAGADHTRGSTGTHRVALTLRPQDPRTGGAWLVGHDDLGDTSDFGRTHPGPDLP</sequence>
<dbReference type="EMBL" id="CP029159">
    <property type="protein sequence ID" value="QKM68237.1"/>
    <property type="molecule type" value="Genomic_DNA"/>
</dbReference>
<evidence type="ECO:0000313" key="4">
    <source>
        <dbReference type="Proteomes" id="UP000005940"/>
    </source>
</evidence>
<evidence type="ECO:0000256" key="1">
    <source>
        <dbReference type="SAM" id="MobiDB-lite"/>
    </source>
</evidence>
<dbReference type="Proteomes" id="UP000005940">
    <property type="component" value="Chromosome"/>
</dbReference>
<feature type="domain" description="Trypsin-co-occurring" evidence="2">
    <location>
        <begin position="13"/>
        <end position="90"/>
    </location>
</feature>
<protein>
    <recommendedName>
        <fullName evidence="2">Trypsin-co-occurring domain-containing protein</fullName>
    </recommendedName>
</protein>
<organism evidence="3 4">
    <name type="scientific">Streptomyces tsukubensis (strain DSM 42081 / NBRC 108919 / NRRL 18488 / 9993)</name>
    <dbReference type="NCBI Taxonomy" id="1114943"/>
    <lineage>
        <taxon>Bacteria</taxon>
        <taxon>Bacillati</taxon>
        <taxon>Actinomycetota</taxon>
        <taxon>Actinomycetes</taxon>
        <taxon>Kitasatosporales</taxon>
        <taxon>Streptomycetaceae</taxon>
        <taxon>Streptomyces</taxon>
    </lineage>
</organism>
<keyword evidence="4" id="KW-1185">Reference proteome</keyword>
<proteinExistence type="predicted"/>
<name>I2N3Q2_STRT9</name>
<dbReference type="AlphaFoldDB" id="I2N3Q2"/>
<dbReference type="InterPro" id="IPR045608">
    <property type="entry name" value="Trypco2"/>
</dbReference>
<dbReference type="RefSeq" id="WP_006347472.1">
    <property type="nucleotide sequence ID" value="NZ_CP029159.1"/>
</dbReference>